<comment type="caution">
    <text evidence="2">The sequence shown here is derived from an EMBL/GenBank/DDBJ whole genome shotgun (WGS) entry which is preliminary data.</text>
</comment>
<dbReference type="AlphaFoldDB" id="A0A1B7HLW7"/>
<dbReference type="InterPro" id="IPR034589">
    <property type="entry name" value="D-mannonate_dehydratase-like"/>
</dbReference>
<dbReference type="InterPro" id="IPR034593">
    <property type="entry name" value="DgoD-like"/>
</dbReference>
<sequence>MKIERIKVLVSRPGRNFVTVKIETDEGIYGVGDATLNGREMAVAAYLEEHVAPCLIGKDPRNIEDIWQYLYRGAYWRKGPVTMTAIGAIDMALWDILGKHAGLPVWQLLGGKSRHGVTVYVHANGESIGEVLDNAAGFIDQGYKAIRLQCAIPSTKGTYGTLEGKKNYYELQGNRPLPPEQMWSTRKYMNFIPELFKAARERFGYDIDLLHDVHSRLTPIEAARLGKLLEPYDLLFLEDTVIAENSAGYEQIRQHTTTPLAVGETFNTIWDAKELIEKQSIDYIRTAVSHGGGITPMRKLSDFSALYHVRMAPHGAPDLSPISTMAHLHINSWAPNFGIQEFVGFGTPELNSIFKYELPLKDGMLLVSDKPGLGIDIDETAMGNYPYVRSYLPVSRLEDGTLWNW</sequence>
<gene>
    <name evidence="2" type="ORF">M979_2615</name>
</gene>
<evidence type="ECO:0000313" key="2">
    <source>
        <dbReference type="EMBL" id="OAT16595.1"/>
    </source>
</evidence>
<dbReference type="Pfam" id="PF13378">
    <property type="entry name" value="MR_MLE_C"/>
    <property type="match status" value="1"/>
</dbReference>
<proteinExistence type="predicted"/>
<dbReference type="NCBIfam" id="NF011654">
    <property type="entry name" value="PRK15072.1"/>
    <property type="match status" value="1"/>
</dbReference>
<dbReference type="InterPro" id="IPR029017">
    <property type="entry name" value="Enolase-like_N"/>
</dbReference>
<evidence type="ECO:0000259" key="1">
    <source>
        <dbReference type="SMART" id="SM00922"/>
    </source>
</evidence>
<dbReference type="SFLD" id="SFLDS00001">
    <property type="entry name" value="Enolase"/>
    <property type="match status" value="1"/>
</dbReference>
<dbReference type="PANTHER" id="PTHR48080">
    <property type="entry name" value="D-GALACTONATE DEHYDRATASE-RELATED"/>
    <property type="match status" value="1"/>
</dbReference>
<dbReference type="NCBIfam" id="NF043051">
    <property type="entry name" value="ManoateDhtManD"/>
    <property type="match status" value="1"/>
</dbReference>
<dbReference type="Pfam" id="PF02746">
    <property type="entry name" value="MR_MLE_N"/>
    <property type="match status" value="1"/>
</dbReference>
<keyword evidence="3" id="KW-1185">Reference proteome</keyword>
<dbReference type="InterPro" id="IPR013341">
    <property type="entry name" value="Mandelate_racemase_N_dom"/>
</dbReference>
<protein>
    <submittedName>
        <fullName evidence="2">Starvation-sensing protein</fullName>
    </submittedName>
</protein>
<dbReference type="InterPro" id="IPR013342">
    <property type="entry name" value="Mandelate_racemase_C"/>
</dbReference>
<dbReference type="SUPFAM" id="SSF51604">
    <property type="entry name" value="Enolase C-terminal domain-like"/>
    <property type="match status" value="1"/>
</dbReference>
<dbReference type="SFLD" id="SFLDG00033">
    <property type="entry name" value="mannonate_dehydratase"/>
    <property type="match status" value="1"/>
</dbReference>
<dbReference type="EMBL" id="LXEO01000038">
    <property type="protein sequence ID" value="OAT16595.1"/>
    <property type="molecule type" value="Genomic_DNA"/>
</dbReference>
<evidence type="ECO:0000313" key="3">
    <source>
        <dbReference type="Proteomes" id="UP000078286"/>
    </source>
</evidence>
<dbReference type="PROSITE" id="PS00908">
    <property type="entry name" value="MR_MLE_1"/>
    <property type="match status" value="1"/>
</dbReference>
<dbReference type="InterPro" id="IPR036849">
    <property type="entry name" value="Enolase-like_C_sf"/>
</dbReference>
<dbReference type="GO" id="GO:0008927">
    <property type="term" value="F:mannonate dehydratase activity"/>
    <property type="evidence" value="ECO:0007669"/>
    <property type="project" value="UniProtKB-ARBA"/>
</dbReference>
<accession>A0A1B7HLW7</accession>
<dbReference type="Proteomes" id="UP000078286">
    <property type="component" value="Unassembled WGS sequence"/>
</dbReference>
<dbReference type="GO" id="GO:0016052">
    <property type="term" value="P:carbohydrate catabolic process"/>
    <property type="evidence" value="ECO:0007669"/>
    <property type="project" value="UniProtKB-ARBA"/>
</dbReference>
<dbReference type="SMART" id="SM00922">
    <property type="entry name" value="MR_MLE"/>
    <property type="match status" value="1"/>
</dbReference>
<dbReference type="SUPFAM" id="SSF54826">
    <property type="entry name" value="Enolase N-terminal domain-like"/>
    <property type="match status" value="1"/>
</dbReference>
<dbReference type="GO" id="GO:0000287">
    <property type="term" value="F:magnesium ion binding"/>
    <property type="evidence" value="ECO:0007669"/>
    <property type="project" value="UniProtKB-ARBA"/>
</dbReference>
<dbReference type="RefSeq" id="WP_064555187.1">
    <property type="nucleotide sequence ID" value="NZ_LXEO01000038.1"/>
</dbReference>
<dbReference type="PANTHER" id="PTHR48080:SF6">
    <property type="entry name" value="STARVATION-SENSING PROTEIN RSPA"/>
    <property type="match status" value="1"/>
</dbReference>
<feature type="domain" description="Mandelate racemase/muconate lactonizing enzyme C-terminal" evidence="1">
    <location>
        <begin position="128"/>
        <end position="259"/>
    </location>
</feature>
<dbReference type="GO" id="GO:0009063">
    <property type="term" value="P:amino acid catabolic process"/>
    <property type="evidence" value="ECO:0007669"/>
    <property type="project" value="InterPro"/>
</dbReference>
<organism evidence="2 3">
    <name type="scientific">Buttiauxella noackiae ATCC 51607</name>
    <dbReference type="NCBI Taxonomy" id="1354255"/>
    <lineage>
        <taxon>Bacteria</taxon>
        <taxon>Pseudomonadati</taxon>
        <taxon>Pseudomonadota</taxon>
        <taxon>Gammaproteobacteria</taxon>
        <taxon>Enterobacterales</taxon>
        <taxon>Enterobacteriaceae</taxon>
        <taxon>Buttiauxella</taxon>
    </lineage>
</organism>
<dbReference type="InterPro" id="IPR029065">
    <property type="entry name" value="Enolase_C-like"/>
</dbReference>
<dbReference type="Gene3D" id="3.30.390.10">
    <property type="entry name" value="Enolase-like, N-terminal domain"/>
    <property type="match status" value="1"/>
</dbReference>
<reference evidence="2 3" key="1">
    <citation type="submission" date="2016-04" db="EMBL/GenBank/DDBJ databases">
        <title>ATOL: Assembling a taxonomically balanced genome-scale reconstruction of the evolutionary history of the Enterobacteriaceae.</title>
        <authorList>
            <person name="Plunkett G.III."/>
            <person name="Neeno-Eckwall E.C."/>
            <person name="Glasner J.D."/>
            <person name="Perna N.T."/>
        </authorList>
    </citation>
    <scope>NUCLEOTIDE SEQUENCE [LARGE SCALE GENOMIC DNA]</scope>
    <source>
        <strain evidence="2 3">ATCC 51607</strain>
    </source>
</reference>
<dbReference type="InterPro" id="IPR018110">
    <property type="entry name" value="Mandel_Rmase/mucon_lact_enz_CS"/>
</dbReference>
<dbReference type="PATRIC" id="fig|1354255.3.peg.2692"/>
<name>A0A1B7HLW7_9ENTR</name>
<dbReference type="Gene3D" id="3.20.20.120">
    <property type="entry name" value="Enolase-like C-terminal domain"/>
    <property type="match status" value="1"/>
</dbReference>